<reference evidence="3" key="1">
    <citation type="submission" date="2016-10" db="EMBL/GenBank/DDBJ databases">
        <authorList>
            <person name="Varghese N."/>
            <person name="Submissions S."/>
        </authorList>
    </citation>
    <scope>NUCLEOTIDE SEQUENCE [LARGE SCALE GENOMIC DNA]</scope>
    <source>
        <strain evidence="3">CGMCC 1.6854</strain>
    </source>
</reference>
<protein>
    <submittedName>
        <fullName evidence="2">Spore germination protein Q</fullName>
    </submittedName>
</protein>
<organism evidence="2 3">
    <name type="scientific">Fictibacillus solisalsi</name>
    <dbReference type="NCBI Taxonomy" id="459525"/>
    <lineage>
        <taxon>Bacteria</taxon>
        <taxon>Bacillati</taxon>
        <taxon>Bacillota</taxon>
        <taxon>Bacilli</taxon>
        <taxon>Bacillales</taxon>
        <taxon>Fictibacillaceae</taxon>
        <taxon>Fictibacillus</taxon>
    </lineage>
</organism>
<dbReference type="InterPro" id="IPR014099">
    <property type="entry name" value="Spore_coat_GerQ"/>
</dbReference>
<name>A0A1H0B9C3_9BACL</name>
<feature type="compositionally biased region" description="Gly residues" evidence="1">
    <location>
        <begin position="42"/>
        <end position="53"/>
    </location>
</feature>
<dbReference type="Pfam" id="PF09671">
    <property type="entry name" value="Spore_GerQ"/>
    <property type="match status" value="1"/>
</dbReference>
<keyword evidence="3" id="KW-1185">Reference proteome</keyword>
<dbReference type="EMBL" id="FNHW01000004">
    <property type="protein sequence ID" value="SDN42255.1"/>
    <property type="molecule type" value="Genomic_DNA"/>
</dbReference>
<dbReference type="NCBIfam" id="TIGR02728">
    <property type="entry name" value="spore_gerQ"/>
    <property type="match status" value="1"/>
</dbReference>
<feature type="region of interest" description="Disordered" evidence="1">
    <location>
        <begin position="1"/>
        <end position="71"/>
    </location>
</feature>
<dbReference type="OrthoDB" id="1643178at2"/>
<accession>A0A1H0B9C3</accession>
<dbReference type="RefSeq" id="WP_090238212.1">
    <property type="nucleotide sequence ID" value="NZ_FNHW01000004.1"/>
</dbReference>
<feature type="compositionally biased region" description="Low complexity" evidence="1">
    <location>
        <begin position="163"/>
        <end position="173"/>
    </location>
</feature>
<evidence type="ECO:0000256" key="1">
    <source>
        <dbReference type="SAM" id="MobiDB-lite"/>
    </source>
</evidence>
<proteinExistence type="predicted"/>
<evidence type="ECO:0000313" key="2">
    <source>
        <dbReference type="EMBL" id="SDN42255.1"/>
    </source>
</evidence>
<evidence type="ECO:0000313" key="3">
    <source>
        <dbReference type="Proteomes" id="UP000199544"/>
    </source>
</evidence>
<dbReference type="AlphaFoldDB" id="A0A1H0B9C3"/>
<dbReference type="PIRSF" id="PIRSF038931">
    <property type="entry name" value="GerQ"/>
    <property type="match status" value="1"/>
</dbReference>
<gene>
    <name evidence="2" type="ORF">SAMN04488137_4416</name>
</gene>
<feature type="compositionally biased region" description="Low complexity" evidence="1">
    <location>
        <begin position="23"/>
        <end position="41"/>
    </location>
</feature>
<feature type="compositionally biased region" description="Low complexity" evidence="1">
    <location>
        <begin position="1"/>
        <end position="11"/>
    </location>
</feature>
<dbReference type="STRING" id="459525.SAMN04488137_4416"/>
<dbReference type="Proteomes" id="UP000199544">
    <property type="component" value="Unassembled WGS sequence"/>
</dbReference>
<sequence>MSNYRQTQGQQGQMGGSMPPYYGMPQSGPMGQQGQMPQGQQQGQGGGFGGPGMSMGMPPQGFGLGSASGQAPTDIAAPGQLPLEQSYIENILRLNKGKVATIYQTFEGSDKWNSKVFRGTIEAAGRDHIILSDPQSGKRYLLLMVFVNYITFDEPIEYTYPFGGQSSQQQGQSQGQGQGQSQGMATYSPR</sequence>
<feature type="region of interest" description="Disordered" evidence="1">
    <location>
        <begin position="162"/>
        <end position="190"/>
    </location>
</feature>